<dbReference type="RefSeq" id="WP_230276602.1">
    <property type="nucleotide sequence ID" value="NZ_JAJKFW010000062.1"/>
</dbReference>
<feature type="transmembrane region" description="Helical" evidence="1">
    <location>
        <begin position="50"/>
        <end position="70"/>
    </location>
</feature>
<sequence length="85" mass="8757">MIQDDTLVGGVALCIAAICTAIAIGPWTAPYQVRSIASIQKHYGAVAARGAWLLIAILSAISGVAILNGIRPSYASPPAVLNQNQ</sequence>
<evidence type="ECO:0000256" key="1">
    <source>
        <dbReference type="SAM" id="Phobius"/>
    </source>
</evidence>
<keyword evidence="3" id="KW-1185">Reference proteome</keyword>
<dbReference type="EMBL" id="JAJKFW010000062">
    <property type="protein sequence ID" value="MCC9644940.1"/>
    <property type="molecule type" value="Genomic_DNA"/>
</dbReference>
<accession>A0ABS8NN60</accession>
<feature type="transmembrane region" description="Helical" evidence="1">
    <location>
        <begin position="6"/>
        <end position="29"/>
    </location>
</feature>
<protein>
    <submittedName>
        <fullName evidence="2">Uncharacterized protein</fullName>
    </submittedName>
</protein>
<comment type="caution">
    <text evidence="2">The sequence shown here is derived from an EMBL/GenBank/DDBJ whole genome shotgun (WGS) entry which is preliminary data.</text>
</comment>
<name>A0ABS8NN60_9BACT</name>
<keyword evidence="1" id="KW-1133">Transmembrane helix</keyword>
<gene>
    <name evidence="2" type="ORF">LOC71_21905</name>
</gene>
<reference evidence="2" key="1">
    <citation type="submission" date="2021-11" db="EMBL/GenBank/DDBJ databases">
        <title>Genome sequence.</title>
        <authorList>
            <person name="Sun Q."/>
        </authorList>
    </citation>
    <scope>NUCLEOTIDE SEQUENCE</scope>
    <source>
        <strain evidence="2">JC740</strain>
    </source>
</reference>
<evidence type="ECO:0000313" key="2">
    <source>
        <dbReference type="EMBL" id="MCC9644940.1"/>
    </source>
</evidence>
<keyword evidence="1" id="KW-0812">Transmembrane</keyword>
<dbReference type="Proteomes" id="UP001430306">
    <property type="component" value="Unassembled WGS sequence"/>
</dbReference>
<keyword evidence="1" id="KW-0472">Membrane</keyword>
<proteinExistence type="predicted"/>
<evidence type="ECO:0000313" key="3">
    <source>
        <dbReference type="Proteomes" id="UP001430306"/>
    </source>
</evidence>
<organism evidence="2 3">
    <name type="scientific">Rhodopirellula halodulae</name>
    <dbReference type="NCBI Taxonomy" id="2894198"/>
    <lineage>
        <taxon>Bacteria</taxon>
        <taxon>Pseudomonadati</taxon>
        <taxon>Planctomycetota</taxon>
        <taxon>Planctomycetia</taxon>
        <taxon>Pirellulales</taxon>
        <taxon>Pirellulaceae</taxon>
        <taxon>Rhodopirellula</taxon>
    </lineage>
</organism>